<accession>A0ABP5DZ13</accession>
<name>A0ABP5DZ13_9ACTN</name>
<evidence type="ECO:0000313" key="2">
    <source>
        <dbReference type="EMBL" id="GAA1987947.1"/>
    </source>
</evidence>
<keyword evidence="3" id="KW-1185">Reference proteome</keyword>
<protein>
    <recommendedName>
        <fullName evidence="4">Peptide chain release factor 1</fullName>
    </recommendedName>
</protein>
<dbReference type="InterPro" id="IPR040983">
    <property type="entry name" value="Bact_RF_family5"/>
</dbReference>
<comment type="caution">
    <text evidence="2">The sequence shown here is derived from an EMBL/GenBank/DDBJ whole genome shotgun (WGS) entry which is preliminary data.</text>
</comment>
<dbReference type="RefSeq" id="WP_344099918.1">
    <property type="nucleotide sequence ID" value="NZ_BAAAPC010000004.1"/>
</dbReference>
<evidence type="ECO:0000256" key="1">
    <source>
        <dbReference type="SAM" id="MobiDB-lite"/>
    </source>
</evidence>
<reference evidence="3" key="1">
    <citation type="journal article" date="2019" name="Int. J. Syst. Evol. Microbiol.">
        <title>The Global Catalogue of Microorganisms (GCM) 10K type strain sequencing project: providing services to taxonomists for standard genome sequencing and annotation.</title>
        <authorList>
            <consortium name="The Broad Institute Genomics Platform"/>
            <consortium name="The Broad Institute Genome Sequencing Center for Infectious Disease"/>
            <person name="Wu L."/>
            <person name="Ma J."/>
        </authorList>
    </citation>
    <scope>NUCLEOTIDE SEQUENCE [LARGE SCALE GENOMIC DNA]</scope>
    <source>
        <strain evidence="3">JCM 15313</strain>
    </source>
</reference>
<gene>
    <name evidence="2" type="ORF">GCM10009799_11970</name>
</gene>
<sequence>MTVILDQTSLRDLATMSDASGVLSVYATADPRDRTASPTWRRTVANAITRLRNEVASNGDKKHASAVLTRLDKLEPELDGILGATEPGLGRALFAPVSSDEVRTVVVQVPLDDCAVLEPKPYLRPLAAAFATGAPAGVLAVAQDGVRVVDMRFGIARDLTRFTFAPDTGEWREMRGPASAGRPGIADRSASQTDRFDRRMEEQLLRYLHSVRPRITELADQQGWQSIVITGDSRLIDVIRKGLPANGPRDIVLLDRVVETLSVSDIAARVRPDLEAARVRRCREQARQARDAALSGGQGTVGLSDTLGAFREGRVAHLFLDGSREMRGHRAANGWYYAQGETPPGEAATDMTAERDLGERMIELGFVGGSEVTVLPEEAADVLAEDEGVAALLRW</sequence>
<dbReference type="Pfam" id="PF18846">
    <property type="entry name" value="baeRF_family5"/>
    <property type="match status" value="1"/>
</dbReference>
<proteinExistence type="predicted"/>
<evidence type="ECO:0008006" key="4">
    <source>
        <dbReference type="Google" id="ProtNLM"/>
    </source>
</evidence>
<dbReference type="EMBL" id="BAAAPC010000004">
    <property type="protein sequence ID" value="GAA1987947.1"/>
    <property type="molecule type" value="Genomic_DNA"/>
</dbReference>
<organism evidence="2 3">
    <name type="scientific">Nocardiopsis rhodophaea</name>
    <dbReference type="NCBI Taxonomy" id="280238"/>
    <lineage>
        <taxon>Bacteria</taxon>
        <taxon>Bacillati</taxon>
        <taxon>Actinomycetota</taxon>
        <taxon>Actinomycetes</taxon>
        <taxon>Streptosporangiales</taxon>
        <taxon>Nocardiopsidaceae</taxon>
        <taxon>Nocardiopsis</taxon>
    </lineage>
</organism>
<feature type="region of interest" description="Disordered" evidence="1">
    <location>
        <begin position="170"/>
        <end position="194"/>
    </location>
</feature>
<evidence type="ECO:0000313" key="3">
    <source>
        <dbReference type="Proteomes" id="UP001501585"/>
    </source>
</evidence>
<dbReference type="Proteomes" id="UP001501585">
    <property type="component" value="Unassembled WGS sequence"/>
</dbReference>